<proteinExistence type="predicted"/>
<reference evidence="2 3" key="1">
    <citation type="submission" date="2023-10" db="EMBL/GenBank/DDBJ databases">
        <title>complete genome sequence of Corynebacterium pseudokroppenstedtii P15-C1.</title>
        <authorList>
            <person name="Bruggemann H."/>
            <person name="Poehlein A."/>
        </authorList>
    </citation>
    <scope>NUCLEOTIDE SEQUENCE [LARGE SCALE GENOMIC DNA]</scope>
    <source>
        <strain evidence="2 3">P15_C1</strain>
    </source>
</reference>
<gene>
    <name evidence="2" type="ORF">Q0N40_01570</name>
</gene>
<feature type="compositionally biased region" description="Basic residues" evidence="1">
    <location>
        <begin position="136"/>
        <end position="145"/>
    </location>
</feature>
<feature type="compositionally biased region" description="Low complexity" evidence="1">
    <location>
        <begin position="304"/>
        <end position="349"/>
    </location>
</feature>
<dbReference type="AlphaFoldDB" id="A0AAU0Q264"/>
<feature type="region of interest" description="Disordered" evidence="1">
    <location>
        <begin position="232"/>
        <end position="369"/>
    </location>
</feature>
<evidence type="ECO:0000256" key="1">
    <source>
        <dbReference type="SAM" id="MobiDB-lite"/>
    </source>
</evidence>
<feature type="compositionally biased region" description="Basic and acidic residues" evidence="1">
    <location>
        <begin position="232"/>
        <end position="250"/>
    </location>
</feature>
<organism evidence="2 3">
    <name type="scientific">Corynebacterium pseudokroppenstedtii</name>
    <dbReference type="NCBI Taxonomy" id="2804917"/>
    <lineage>
        <taxon>Bacteria</taxon>
        <taxon>Bacillati</taxon>
        <taxon>Actinomycetota</taxon>
        <taxon>Actinomycetes</taxon>
        <taxon>Mycobacteriales</taxon>
        <taxon>Corynebacteriaceae</taxon>
        <taxon>Corynebacterium</taxon>
    </lineage>
</organism>
<dbReference type="Proteomes" id="UP001174314">
    <property type="component" value="Chromosome"/>
</dbReference>
<protein>
    <submittedName>
        <fullName evidence="2">Uncharacterized protein</fullName>
    </submittedName>
</protein>
<dbReference type="RefSeq" id="WP_301731843.1">
    <property type="nucleotide sequence ID" value="NZ_CP137757.1"/>
</dbReference>
<feature type="compositionally biased region" description="Basic and acidic residues" evidence="1">
    <location>
        <begin position="103"/>
        <end position="114"/>
    </location>
</feature>
<accession>A0AAU0Q264</accession>
<sequence length="369" mass="38566">MSGFDNWDREGVEHDPESLAAVDRYLDNLSRGTDSDDDLGQLFIQARQDAERDIPATPQLSDLGFFDSFSDDEALDDSPVANAPTTVFRPVSAEGQTTQSGDDAARDSDGDATVHDFAAWKSQRGASGDGAAKGSRSGRPRHRSWRHGDNHNPVPRWMYALGGVAASCVLFAGGGAVIHASTPGSPLWGLNQRFFGDHAAAVELASTLDQAREKQEAGDTQGAAALLEKAREVAHKAKDSGSKDSKKDESTTTVTVTDQSVVKGPDGKPTTIEKTMSNGEPKKAEPRKDPTTTNDRDTKDTKTTTETSTVTVTVTTTVTPAPVPGSNGSNSGSNSGSGNSSRGSSSSDGSSDDVTESPSSGDASSSAEE</sequence>
<feature type="compositionally biased region" description="Low complexity" evidence="1">
    <location>
        <begin position="356"/>
        <end position="369"/>
    </location>
</feature>
<name>A0AAU0Q264_9CORY</name>
<feature type="region of interest" description="Disordered" evidence="1">
    <location>
        <begin position="74"/>
        <end position="153"/>
    </location>
</feature>
<evidence type="ECO:0000313" key="3">
    <source>
        <dbReference type="Proteomes" id="UP001174314"/>
    </source>
</evidence>
<evidence type="ECO:0000313" key="2">
    <source>
        <dbReference type="EMBL" id="WPF25270.1"/>
    </source>
</evidence>
<dbReference type="EMBL" id="CP137757">
    <property type="protein sequence ID" value="WPF25270.1"/>
    <property type="molecule type" value="Genomic_DNA"/>
</dbReference>
<keyword evidence="3" id="KW-1185">Reference proteome</keyword>
<feature type="compositionally biased region" description="Basic and acidic residues" evidence="1">
    <location>
        <begin position="280"/>
        <end position="303"/>
    </location>
</feature>
<feature type="compositionally biased region" description="Low complexity" evidence="1">
    <location>
        <begin position="251"/>
        <end position="263"/>
    </location>
</feature>
<dbReference type="KEGG" id="cpsk:Q0N40_01570"/>